<dbReference type="EMBL" id="CP003915">
    <property type="protein sequence ID" value="AHG65393.1"/>
    <property type="molecule type" value="Genomic_DNA"/>
</dbReference>
<dbReference type="RefSeq" id="WP_025374066.1">
    <property type="nucleotide sequence ID" value="NZ_CP003915.1"/>
</dbReference>
<dbReference type="Pfam" id="PF14491">
    <property type="entry name" value="DUF4435"/>
    <property type="match status" value="1"/>
</dbReference>
<proteinExistence type="predicted"/>
<name>W0PK77_ADVMD</name>
<reference evidence="2 3" key="1">
    <citation type="journal article" date="2014" name="Microbiology">
        <title>Unravelling the complete genome sequence of Advenella mimigardefordensis strain DPN7T and novel insights in the catabolism of the xenobiotic polythioester precursor 3,3'-dithiodipropionate.</title>
        <authorList>
            <person name="Wubbeler J.H."/>
            <person name="Hiessl S."/>
            <person name="Schuldes J."/>
            <person name="Thurmer A."/>
            <person name="Daniel R."/>
            <person name="Steinbuchel A."/>
        </authorList>
    </citation>
    <scope>NUCLEOTIDE SEQUENCE [LARGE SCALE GENOMIC DNA]</scope>
    <source>
        <strain evidence="3">DSM 17166 / LMG 22922 / DPN7</strain>
    </source>
</reference>
<dbReference type="KEGG" id="amim:MIM_c33320"/>
<dbReference type="HOGENOM" id="CLU_073777_0_0_4"/>
<evidence type="ECO:0000313" key="2">
    <source>
        <dbReference type="EMBL" id="AHG65393.1"/>
    </source>
</evidence>
<dbReference type="PATRIC" id="fig|1247726.3.peg.3684"/>
<dbReference type="AlphaFoldDB" id="W0PK77"/>
<protein>
    <recommendedName>
        <fullName evidence="1">DUF4435 domain-containing protein</fullName>
    </recommendedName>
</protein>
<keyword evidence="3" id="KW-1185">Reference proteome</keyword>
<dbReference type="OrthoDB" id="8448914at2"/>
<organism evidence="2 3">
    <name type="scientific">Advenella mimigardefordensis (strain DSM 17166 / LMG 22922 / DPN7)</name>
    <dbReference type="NCBI Taxonomy" id="1247726"/>
    <lineage>
        <taxon>Bacteria</taxon>
        <taxon>Pseudomonadati</taxon>
        <taxon>Pseudomonadota</taxon>
        <taxon>Betaproteobacteria</taxon>
        <taxon>Burkholderiales</taxon>
        <taxon>Alcaligenaceae</taxon>
    </lineage>
</organism>
<accession>W0PK77</accession>
<evidence type="ECO:0000313" key="3">
    <source>
        <dbReference type="Proteomes" id="UP000019095"/>
    </source>
</evidence>
<evidence type="ECO:0000259" key="1">
    <source>
        <dbReference type="Pfam" id="PF14491"/>
    </source>
</evidence>
<sequence length="295" mass="33377">MLERTDAAKYAMTVFHENFNDFDIYIEDTAPGYQKIFASLLNRAMGDNVTIERVFPLGSRNRVIEMASREPIGEIAKRPSVYLVDGDLYLLAGEIQNLPNNVVVLPRYCVENFLIEENALALIMDDEVPAETIEKLRRQFDYHGWLTRAETPLRELFIVFAIAHKLRSGIQTVCRGYSSICADATGEIDQGKVRAICTEITDQLTAQFGPDNVARAHVEIENSINKSKCFVSTYVSAKDFSLPLLIARMRSVTRSKAPNVNLKMRFSRICNTDPLREVVDAINKIVNPPHQEFNT</sequence>
<dbReference type="InterPro" id="IPR029492">
    <property type="entry name" value="DUF4435"/>
</dbReference>
<dbReference type="Proteomes" id="UP000019095">
    <property type="component" value="Chromosome"/>
</dbReference>
<gene>
    <name evidence="2" type="ORF">MIM_c33320</name>
</gene>
<feature type="domain" description="DUF4435" evidence="1">
    <location>
        <begin position="23"/>
        <end position="238"/>
    </location>
</feature>